<protein>
    <submittedName>
        <fullName evidence="9">DHX34 helicase</fullName>
    </submittedName>
</protein>
<organism evidence="9 10">
    <name type="scientific">Fregetta grallaria</name>
    <name type="common">White-bellied storm-petrel</name>
    <name type="synonym">Procellaria grallaria</name>
    <dbReference type="NCBI Taxonomy" id="79628"/>
    <lineage>
        <taxon>Eukaryota</taxon>
        <taxon>Metazoa</taxon>
        <taxon>Chordata</taxon>
        <taxon>Craniata</taxon>
        <taxon>Vertebrata</taxon>
        <taxon>Euteleostomi</taxon>
        <taxon>Archelosauria</taxon>
        <taxon>Archosauria</taxon>
        <taxon>Dinosauria</taxon>
        <taxon>Saurischia</taxon>
        <taxon>Theropoda</taxon>
        <taxon>Coelurosauria</taxon>
        <taxon>Aves</taxon>
        <taxon>Neognathae</taxon>
        <taxon>Neoaves</taxon>
        <taxon>Aequornithes</taxon>
        <taxon>Procellariiformes</taxon>
        <taxon>Hydrobatidae</taxon>
        <taxon>Fregetta</taxon>
    </lineage>
</organism>
<keyword evidence="3 9" id="KW-0347">Helicase</keyword>
<dbReference type="InterPro" id="IPR027417">
    <property type="entry name" value="P-loop_NTPase"/>
</dbReference>
<dbReference type="GO" id="GO:0016787">
    <property type="term" value="F:hydrolase activity"/>
    <property type="evidence" value="ECO:0007669"/>
    <property type="project" value="UniProtKB-KW"/>
</dbReference>
<dbReference type="Pfam" id="PF21010">
    <property type="entry name" value="HA2_C"/>
    <property type="match status" value="1"/>
</dbReference>
<keyword evidence="10" id="KW-1185">Reference proteome</keyword>
<dbReference type="PROSITE" id="PS51192">
    <property type="entry name" value="HELICASE_ATP_BIND_1"/>
    <property type="match status" value="1"/>
</dbReference>
<feature type="domain" description="Helicase ATP-binding" evidence="7">
    <location>
        <begin position="172"/>
        <end position="332"/>
    </location>
</feature>
<feature type="domain" description="Helicase C-terminal" evidence="8">
    <location>
        <begin position="373"/>
        <end position="569"/>
    </location>
</feature>
<dbReference type="PROSITE" id="PS51194">
    <property type="entry name" value="HELICASE_CTER"/>
    <property type="match status" value="1"/>
</dbReference>
<dbReference type="Pfam" id="PF24485">
    <property type="entry name" value="zf-C2H2_DHX34"/>
    <property type="match status" value="1"/>
</dbReference>
<dbReference type="AlphaFoldDB" id="A0A7L3Z949"/>
<proteinExistence type="predicted"/>
<dbReference type="PROSITE" id="PS50807">
    <property type="entry name" value="GCM"/>
    <property type="match status" value="1"/>
</dbReference>
<evidence type="ECO:0000313" key="10">
    <source>
        <dbReference type="Proteomes" id="UP000563060"/>
    </source>
</evidence>
<dbReference type="Gene3D" id="1.20.120.1080">
    <property type="match status" value="1"/>
</dbReference>
<dbReference type="PANTHER" id="PTHR18934:SF221">
    <property type="entry name" value="ATP-DEPENDENT RNA HELICASE DHX34-RELATED"/>
    <property type="match status" value="1"/>
</dbReference>
<reference evidence="9 10" key="1">
    <citation type="submission" date="2019-09" db="EMBL/GenBank/DDBJ databases">
        <title>Bird 10,000 Genomes (B10K) Project - Family phase.</title>
        <authorList>
            <person name="Zhang G."/>
        </authorList>
    </citation>
    <scope>NUCLEOTIDE SEQUENCE [LARGE SCALE GENOMIC DNA]</scope>
    <source>
        <strain evidence="9">B10K-DU-006-09</strain>
        <tissue evidence="9">Muscle</tissue>
    </source>
</reference>
<dbReference type="InterPro" id="IPR056382">
    <property type="entry name" value="DHX34_Znf-C2H2"/>
</dbReference>
<dbReference type="SMART" id="SM00487">
    <property type="entry name" value="DEXDc"/>
    <property type="match status" value="1"/>
</dbReference>
<dbReference type="Proteomes" id="UP000563060">
    <property type="component" value="Unassembled WGS sequence"/>
</dbReference>
<dbReference type="SMART" id="SM00847">
    <property type="entry name" value="HA2"/>
    <property type="match status" value="1"/>
</dbReference>
<dbReference type="FunFam" id="3.40.50.300:FF:000725">
    <property type="entry name" value="probable ATP-dependent RNA helicase DHX34"/>
    <property type="match status" value="1"/>
</dbReference>
<dbReference type="CDD" id="cd17979">
    <property type="entry name" value="DEXHc_DHX34"/>
    <property type="match status" value="1"/>
</dbReference>
<feature type="domain" description="GCM" evidence="6">
    <location>
        <begin position="1"/>
        <end position="86"/>
    </location>
</feature>
<evidence type="ECO:0000259" key="8">
    <source>
        <dbReference type="PROSITE" id="PS51194"/>
    </source>
</evidence>
<gene>
    <name evidence="9" type="primary">Dhx34</name>
    <name evidence="9" type="ORF">FREGRA_R14616</name>
</gene>
<dbReference type="Pfam" id="PF04408">
    <property type="entry name" value="WHD_HA2"/>
    <property type="match status" value="1"/>
</dbReference>
<dbReference type="Gene3D" id="3.40.50.300">
    <property type="entry name" value="P-loop containing nucleotide triphosphate hydrolases"/>
    <property type="match status" value="3"/>
</dbReference>
<name>A0A7L3Z949_FREGA</name>
<dbReference type="InterPro" id="IPR014001">
    <property type="entry name" value="Helicase_ATP-bd"/>
</dbReference>
<keyword evidence="1" id="KW-0547">Nucleotide-binding</keyword>
<dbReference type="GO" id="GO:0005524">
    <property type="term" value="F:ATP binding"/>
    <property type="evidence" value="ECO:0007669"/>
    <property type="project" value="UniProtKB-KW"/>
</dbReference>
<dbReference type="FunFam" id="1.20.120.1080:FF:000013">
    <property type="entry name" value="ATP-dependent RNA helicase DHX34"/>
    <property type="match status" value="1"/>
</dbReference>
<evidence type="ECO:0000256" key="5">
    <source>
        <dbReference type="SAM" id="MobiDB-lite"/>
    </source>
</evidence>
<dbReference type="Pfam" id="PF00271">
    <property type="entry name" value="Helicase_C"/>
    <property type="match status" value="1"/>
</dbReference>
<sequence>MPSEKESVSRRRERDLSPSQWDWDCPATRRRLEELYFREQDCIGAGSEDVRNFWAFFERLRRFQSRRMEREPTPSRRDQAEPGAAAVARHLDLPCRYDPRYRINLSVLSADVEGTIRGRRGDSGVPQERLSEFRIALLHYLDFTQKQSFAKLAKLQRERAALPISQYRDRLLRAVAENQVVVIAGDTGCGKSTQVPQFLLAAGYSHVACTQPRRIACISLAKRVGFESLHQYGNQVGYQIRFESTRSPATKIVFLTEGLLLRQVQREPTLPGYHVLIADEVHERHLHSDFLLGVLRRLLPARPDLKLVLMSATINIRLFSGYFGGAPVLQVPGRIFPISVIYQPIPKEEASAVGKSGKSERLDPLPYLRVLQAIDHKYPPEERGDLLVFLSGVAEIGAVLEAAQAYAARTQRWIVLPLHSTLSVAEQDKVFDVPPPGVRKCILSTNIAETSVTIDGVRFVLDSGKNPPGVPLCWVGKFPPSCPALSFSFPPGKVKEMSYDPQGKLQRLQEFWISRASAEQRKGRAGRTGPGVCYRLYAESDYDAFSPYPVPEIQRVALDALVLQLKSMGLGDPRTFPFLEPPPSSSLETAVRYLRDQGALDEAENLTPIGNLLAQLPVDVVVGKMLVLGTLFGLAEPTLTVAAALSVQSPFLRPSHPNPDCATARRPLENPHGDPLTLLNIFNEWVQQVKSERSGNSRKWCRRRGLEEHRLYEAANLRRQFQELLRDHQLLEEASSQSSDSYSRQSRHRERRELHRLWRSHAETEGRKRKVLRLQDGADGSSGEEDDGGSTRGKGERSIDIQDVKFKLRHNVEELQAVSSSALSSSQLALLKLLLCRGLYPQLAVPDQFNSGRKDSDQIFHTKNKQGVVLHPTCVFATSPELLHAKEGPERGGTKDPKEGLSRHHQLLAFVSLLETNKPYLVNCVRVPALQALLLFSRSLDTSADCARIVADGWLEITVPDADSALRLLSMALQLRSAWEKLLHQLLEGRGEESGRRPSSRDVSVLTRGLLEFLQTEVPYRLRQLTGLEKQNLYVGPQTVAAAPRLPGLFQGTEMKPDEVKGGHRVTDFLTYNCLATDTDLYSDCLRSFWTCPHCDLHMPFTPLERMCHESACRPSEGELSPLEEAAESLSKTSGLHRSYHCDVCQQDFTFTPTEILRHKKQHQ</sequence>
<keyword evidence="2" id="KW-0378">Hydrolase</keyword>
<evidence type="ECO:0000313" key="9">
    <source>
        <dbReference type="EMBL" id="NXW10039.1"/>
    </source>
</evidence>
<dbReference type="CDD" id="cd18791">
    <property type="entry name" value="SF2_C_RHA"/>
    <property type="match status" value="1"/>
</dbReference>
<comment type="caution">
    <text evidence="9">The sequence shown here is derived from an EMBL/GenBank/DDBJ whole genome shotgun (WGS) entry which is preliminary data.</text>
</comment>
<evidence type="ECO:0000256" key="2">
    <source>
        <dbReference type="ARBA" id="ARBA00022801"/>
    </source>
</evidence>
<evidence type="ECO:0000256" key="1">
    <source>
        <dbReference type="ARBA" id="ARBA00022741"/>
    </source>
</evidence>
<dbReference type="InterPro" id="IPR011709">
    <property type="entry name" value="DEAD-box_helicase_OB_fold"/>
</dbReference>
<dbReference type="InterPro" id="IPR003902">
    <property type="entry name" value="Tscrpt_reg_GCM"/>
</dbReference>
<dbReference type="SUPFAM" id="SSF52540">
    <property type="entry name" value="P-loop containing nucleoside triphosphate hydrolases"/>
    <property type="match status" value="2"/>
</dbReference>
<keyword evidence="4" id="KW-0067">ATP-binding</keyword>
<feature type="non-terminal residue" evidence="9">
    <location>
        <position position="1164"/>
    </location>
</feature>
<dbReference type="GO" id="GO:0003723">
    <property type="term" value="F:RNA binding"/>
    <property type="evidence" value="ECO:0007669"/>
    <property type="project" value="TreeGrafter"/>
</dbReference>
<evidence type="ECO:0000259" key="7">
    <source>
        <dbReference type="PROSITE" id="PS51192"/>
    </source>
</evidence>
<evidence type="ECO:0000256" key="4">
    <source>
        <dbReference type="ARBA" id="ARBA00022840"/>
    </source>
</evidence>
<dbReference type="GO" id="GO:0003677">
    <property type="term" value="F:DNA binding"/>
    <property type="evidence" value="ECO:0007669"/>
    <property type="project" value="InterPro"/>
</dbReference>
<dbReference type="GO" id="GO:0006355">
    <property type="term" value="P:regulation of DNA-templated transcription"/>
    <property type="evidence" value="ECO:0007669"/>
    <property type="project" value="InterPro"/>
</dbReference>
<dbReference type="InterPro" id="IPR001650">
    <property type="entry name" value="Helicase_C-like"/>
</dbReference>
<feature type="region of interest" description="Disordered" evidence="5">
    <location>
        <begin position="769"/>
        <end position="797"/>
    </location>
</feature>
<dbReference type="PANTHER" id="PTHR18934">
    <property type="entry name" value="ATP-DEPENDENT RNA HELICASE"/>
    <property type="match status" value="1"/>
</dbReference>
<evidence type="ECO:0000259" key="6">
    <source>
        <dbReference type="PROSITE" id="PS50807"/>
    </source>
</evidence>
<dbReference type="InterPro" id="IPR048333">
    <property type="entry name" value="HA2_WH"/>
</dbReference>
<dbReference type="GO" id="GO:0004386">
    <property type="term" value="F:helicase activity"/>
    <property type="evidence" value="ECO:0007669"/>
    <property type="project" value="UniProtKB-KW"/>
</dbReference>
<feature type="non-terminal residue" evidence="9">
    <location>
        <position position="1"/>
    </location>
</feature>
<evidence type="ECO:0000256" key="3">
    <source>
        <dbReference type="ARBA" id="ARBA00022806"/>
    </source>
</evidence>
<dbReference type="EMBL" id="VZZT01002989">
    <property type="protein sequence ID" value="NXW10039.1"/>
    <property type="molecule type" value="Genomic_DNA"/>
</dbReference>
<accession>A0A7L3Z949</accession>
<dbReference type="Pfam" id="PF07717">
    <property type="entry name" value="OB_NTP_bind"/>
    <property type="match status" value="1"/>
</dbReference>
<dbReference type="InterPro" id="IPR007502">
    <property type="entry name" value="Helicase-assoc_dom"/>
</dbReference>
<dbReference type="SMART" id="SM00490">
    <property type="entry name" value="HELICc"/>
    <property type="match status" value="1"/>
</dbReference>